<dbReference type="AlphaFoldDB" id="A0A2P5TP03"/>
<keyword evidence="3" id="KW-1185">Reference proteome</keyword>
<proteinExistence type="predicted"/>
<dbReference type="EMBL" id="MPZM01000007">
    <property type="protein sequence ID" value="PPL17372.1"/>
    <property type="molecule type" value="Genomic_DNA"/>
</dbReference>
<dbReference type="PROSITE" id="PS00409">
    <property type="entry name" value="PROKAR_NTER_METHYL"/>
    <property type="match status" value="1"/>
</dbReference>
<dbReference type="SUPFAM" id="SSF54523">
    <property type="entry name" value="Pili subunits"/>
    <property type="match status" value="1"/>
</dbReference>
<dbReference type="InterPro" id="IPR012902">
    <property type="entry name" value="N_methyl_site"/>
</dbReference>
<keyword evidence="1" id="KW-0812">Transmembrane</keyword>
<dbReference type="InterPro" id="IPR045584">
    <property type="entry name" value="Pilin-like"/>
</dbReference>
<evidence type="ECO:0000256" key="1">
    <source>
        <dbReference type="SAM" id="Phobius"/>
    </source>
</evidence>
<keyword evidence="1" id="KW-1133">Transmembrane helix</keyword>
<dbReference type="Proteomes" id="UP000242231">
    <property type="component" value="Unassembled WGS sequence"/>
</dbReference>
<keyword evidence="1" id="KW-0472">Membrane</keyword>
<dbReference type="RefSeq" id="WP_104485665.1">
    <property type="nucleotide sequence ID" value="NZ_BMYB01000003.1"/>
</dbReference>
<comment type="caution">
    <text evidence="2">The sequence shown here is derived from an EMBL/GenBank/DDBJ whole genome shotgun (WGS) entry which is preliminary data.</text>
</comment>
<gene>
    <name evidence="2" type="ORF">UN63_04880</name>
</gene>
<reference evidence="3" key="1">
    <citation type="submission" date="2016-11" db="EMBL/GenBank/DDBJ databases">
        <authorList>
            <person name="Sisinthy S."/>
            <person name="Ara S."/>
            <person name="Gundlapally S.R."/>
        </authorList>
    </citation>
    <scope>NUCLEOTIDE SEQUENCE [LARGE SCALE GENOMIC DNA]</scope>
    <source>
        <strain evidence="3">V1-41</strain>
    </source>
</reference>
<feature type="transmembrane region" description="Helical" evidence="1">
    <location>
        <begin position="12"/>
        <end position="35"/>
    </location>
</feature>
<dbReference type="InterPro" id="IPR031982">
    <property type="entry name" value="PilE-like"/>
</dbReference>
<dbReference type="GO" id="GO:0043683">
    <property type="term" value="P:type IV pilus assembly"/>
    <property type="evidence" value="ECO:0007669"/>
    <property type="project" value="InterPro"/>
</dbReference>
<evidence type="ECO:0000313" key="3">
    <source>
        <dbReference type="Proteomes" id="UP000242231"/>
    </source>
</evidence>
<sequence>MQKSTGFTLIELMIVVGIVAILSMVAYPSFTGYLLKSKRIEAIQSLYSMQLKQEDWRISHATYATTSQASGTFLPTHADYTFKVSGASASNYELIATAKTGSSQLKDKEGSVSCSPLTLSRNNSKTPTACWQ</sequence>
<dbReference type="Pfam" id="PF16732">
    <property type="entry name" value="ComP_DUS"/>
    <property type="match status" value="1"/>
</dbReference>
<name>A0A2P5TP03_9GAMM</name>
<accession>A0A2P5TP03</accession>
<dbReference type="OrthoDB" id="5572189at2"/>
<protein>
    <submittedName>
        <fullName evidence="2">Type IV pilin</fullName>
    </submittedName>
</protein>
<organism evidence="2 3">
    <name type="scientific">Oceanisphaera arctica</name>
    <dbReference type="NCBI Taxonomy" id="641510"/>
    <lineage>
        <taxon>Bacteria</taxon>
        <taxon>Pseudomonadati</taxon>
        <taxon>Pseudomonadota</taxon>
        <taxon>Gammaproteobacteria</taxon>
        <taxon>Aeromonadales</taxon>
        <taxon>Aeromonadaceae</taxon>
        <taxon>Oceanisphaera</taxon>
    </lineage>
</organism>
<dbReference type="Pfam" id="PF07963">
    <property type="entry name" value="N_methyl"/>
    <property type="match status" value="1"/>
</dbReference>
<dbReference type="Gene3D" id="3.30.700.10">
    <property type="entry name" value="Glycoprotein, Type 4 Pilin"/>
    <property type="match status" value="1"/>
</dbReference>
<evidence type="ECO:0000313" key="2">
    <source>
        <dbReference type="EMBL" id="PPL17372.1"/>
    </source>
</evidence>
<dbReference type="NCBIfam" id="TIGR02532">
    <property type="entry name" value="IV_pilin_GFxxxE"/>
    <property type="match status" value="1"/>
</dbReference>